<dbReference type="RefSeq" id="WP_152214579.1">
    <property type="nucleotide sequence ID" value="NZ_WESC01000002.1"/>
</dbReference>
<dbReference type="Proteomes" id="UP000468901">
    <property type="component" value="Unassembled WGS sequence"/>
</dbReference>
<evidence type="ECO:0000259" key="1">
    <source>
        <dbReference type="Pfam" id="PF00501"/>
    </source>
</evidence>
<evidence type="ECO:0000313" key="3">
    <source>
        <dbReference type="Proteomes" id="UP000468901"/>
    </source>
</evidence>
<protein>
    <submittedName>
        <fullName evidence="2">AMP-binding protein</fullName>
    </submittedName>
</protein>
<dbReference type="PANTHER" id="PTHR24096">
    <property type="entry name" value="LONG-CHAIN-FATTY-ACID--COA LIGASE"/>
    <property type="match status" value="1"/>
</dbReference>
<accession>A0A6N6VPP1</accession>
<feature type="domain" description="AMP-dependent synthetase/ligase" evidence="1">
    <location>
        <begin position="170"/>
        <end position="364"/>
    </location>
</feature>
<dbReference type="GO" id="GO:0016405">
    <property type="term" value="F:CoA-ligase activity"/>
    <property type="evidence" value="ECO:0007669"/>
    <property type="project" value="TreeGrafter"/>
</dbReference>
<dbReference type="InterPro" id="IPR045851">
    <property type="entry name" value="AMP-bd_C_sf"/>
</dbReference>
<dbReference type="InterPro" id="IPR000873">
    <property type="entry name" value="AMP-dep_synth/lig_dom"/>
</dbReference>
<dbReference type="AlphaFoldDB" id="A0A6N6VPP1"/>
<comment type="caution">
    <text evidence="2">The sequence shown here is derived from an EMBL/GenBank/DDBJ whole genome shotgun (WGS) entry which is preliminary data.</text>
</comment>
<proteinExistence type="predicted"/>
<dbReference type="Pfam" id="PF00501">
    <property type="entry name" value="AMP-binding"/>
    <property type="match status" value="1"/>
</dbReference>
<dbReference type="InterPro" id="IPR042099">
    <property type="entry name" value="ANL_N_sf"/>
</dbReference>
<dbReference type="EMBL" id="WESC01000002">
    <property type="protein sequence ID" value="KAB7742157.1"/>
    <property type="molecule type" value="Genomic_DNA"/>
</dbReference>
<dbReference type="SUPFAM" id="SSF56801">
    <property type="entry name" value="Acetyl-CoA synthetase-like"/>
    <property type="match status" value="1"/>
</dbReference>
<dbReference type="Gene3D" id="3.30.300.30">
    <property type="match status" value="1"/>
</dbReference>
<reference evidence="2 3" key="1">
    <citation type="submission" date="2019-09" db="EMBL/GenBank/DDBJ databases">
        <title>Parvibaculum sedimenti sp. nov., isolated from sediment.</title>
        <authorList>
            <person name="Wang Y."/>
        </authorList>
    </citation>
    <scope>NUCLEOTIDE SEQUENCE [LARGE SCALE GENOMIC DNA]</scope>
    <source>
        <strain evidence="2 3">HXT-9</strain>
    </source>
</reference>
<dbReference type="Gene3D" id="3.40.50.12780">
    <property type="entry name" value="N-terminal domain of ligase-like"/>
    <property type="match status" value="1"/>
</dbReference>
<organism evidence="2 3">
    <name type="scientific">Parvibaculum sedimenti</name>
    <dbReference type="NCBI Taxonomy" id="2608632"/>
    <lineage>
        <taxon>Bacteria</taxon>
        <taxon>Pseudomonadati</taxon>
        <taxon>Pseudomonadota</taxon>
        <taxon>Alphaproteobacteria</taxon>
        <taxon>Hyphomicrobiales</taxon>
        <taxon>Parvibaculaceae</taxon>
        <taxon>Parvibaculum</taxon>
    </lineage>
</organism>
<keyword evidence="3" id="KW-1185">Reference proteome</keyword>
<gene>
    <name evidence="2" type="ORF">F2P47_02470</name>
</gene>
<name>A0A6N6VPP1_9HYPH</name>
<sequence length="506" mass="55334">MRERRLSFFSETCFYRVKFECVMIAEAIFHWAKQCPDKPAIVHGGRAVSYGEFRLLISLARDFFVRRNCVGDGYAIIATGNLLEFWISSLALRSLGLTTVQVPGPTALDEIVVEGRRVVVSFAGSTWPSLASRCEQRGLELVQVVLAGGEALDLDQGPSTSGAGGHLLRTSGTTGDYKLVLMTAKADAVFLRRKTEVIGMNHETVLCAFDFPAWTAAGYRWAASPWTVGGTVVLEQRRDIHLALGQPGLTHAVMVPSTLASVLSAAEGSFPYNDQLRLTVGGGAMTDKQVEQVKARITPRLFNLLASTEGGVIAHTPIRDIGDMRSHSLVADRLVEIVDEHDAPAPQGTTGRVRVGVRGLVDAYINNAPATIECFRDGFFYPGDMAFIKPDGRLVLQGRVSDLLNVGGFKVSPLSLEEPLMNYLGVAVCVLSMFSDCGEEELHVVLESNHAFDQAKIASMLRGTGKFFSRVKVHFLRPLARNEMGKILRHEVRRQILSSEGRDKTV</sequence>
<evidence type="ECO:0000313" key="2">
    <source>
        <dbReference type="EMBL" id="KAB7742157.1"/>
    </source>
</evidence>